<evidence type="ECO:0000259" key="2">
    <source>
        <dbReference type="Pfam" id="PF00266"/>
    </source>
</evidence>
<evidence type="ECO:0000313" key="3">
    <source>
        <dbReference type="EMBL" id="XBY44673.1"/>
    </source>
</evidence>
<dbReference type="AlphaFoldDB" id="A0AAU7XCF8"/>
<feature type="domain" description="Aminotransferase class V" evidence="2">
    <location>
        <begin position="40"/>
        <end position="402"/>
    </location>
</feature>
<dbReference type="InterPro" id="IPR015421">
    <property type="entry name" value="PyrdxlP-dep_Trfase_major"/>
</dbReference>
<dbReference type="InterPro" id="IPR015422">
    <property type="entry name" value="PyrdxlP-dep_Trfase_small"/>
</dbReference>
<dbReference type="InterPro" id="IPR015424">
    <property type="entry name" value="PyrdxlP-dep_Trfase"/>
</dbReference>
<dbReference type="Gene3D" id="3.90.1150.10">
    <property type="entry name" value="Aspartate Aminotransferase, domain 1"/>
    <property type="match status" value="1"/>
</dbReference>
<dbReference type="KEGG" id="mflg:ABS361_22210"/>
<dbReference type="GO" id="GO:0008483">
    <property type="term" value="F:transaminase activity"/>
    <property type="evidence" value="ECO:0007669"/>
    <property type="project" value="UniProtKB-KW"/>
</dbReference>
<organism evidence="3">
    <name type="scientific">Methyloraptor flagellatus</name>
    <dbReference type="NCBI Taxonomy" id="3162530"/>
    <lineage>
        <taxon>Bacteria</taxon>
        <taxon>Pseudomonadati</taxon>
        <taxon>Pseudomonadota</taxon>
        <taxon>Alphaproteobacteria</taxon>
        <taxon>Hyphomicrobiales</taxon>
        <taxon>Ancalomicrobiaceae</taxon>
        <taxon>Methyloraptor</taxon>
    </lineage>
</organism>
<accession>A0AAU7XCF8</accession>
<dbReference type="Pfam" id="PF00266">
    <property type="entry name" value="Aminotran_5"/>
    <property type="match status" value="1"/>
</dbReference>
<evidence type="ECO:0000256" key="1">
    <source>
        <dbReference type="ARBA" id="ARBA00022898"/>
    </source>
</evidence>
<dbReference type="SUPFAM" id="SSF53383">
    <property type="entry name" value="PLP-dependent transferases"/>
    <property type="match status" value="1"/>
</dbReference>
<protein>
    <submittedName>
        <fullName evidence="3">Aminotransferase class V-fold PLP-dependent enzyme</fullName>
    </submittedName>
</protein>
<dbReference type="PANTHER" id="PTHR43586">
    <property type="entry name" value="CYSTEINE DESULFURASE"/>
    <property type="match status" value="1"/>
</dbReference>
<keyword evidence="3" id="KW-0808">Transferase</keyword>
<reference evidence="3" key="1">
    <citation type="submission" date="2024-06" db="EMBL/GenBank/DDBJ databases">
        <title>Methylostella associata gen. nov., sp. nov., a novel Ancalomicrobiaceae-affiliated facultatively methylotrophic bacteria that feed on methanotrophs of the genus Methylococcus.</title>
        <authorList>
            <person name="Saltykova V."/>
            <person name="Danilova O.V."/>
            <person name="Oshkin I.Y."/>
            <person name="Belova S.E."/>
            <person name="Pimenov N.V."/>
            <person name="Dedysh S.N."/>
        </authorList>
    </citation>
    <scope>NUCLEOTIDE SEQUENCE</scope>
    <source>
        <strain evidence="3">S20</strain>
    </source>
</reference>
<dbReference type="InterPro" id="IPR000192">
    <property type="entry name" value="Aminotrans_V_dom"/>
</dbReference>
<dbReference type="EMBL" id="CP158568">
    <property type="protein sequence ID" value="XBY44673.1"/>
    <property type="molecule type" value="Genomic_DNA"/>
</dbReference>
<keyword evidence="1" id="KW-0663">Pyridoxal phosphate</keyword>
<name>A0AAU7XCF8_9HYPH</name>
<dbReference type="RefSeq" id="WP_407049763.1">
    <property type="nucleotide sequence ID" value="NZ_CP158568.1"/>
</dbReference>
<proteinExistence type="predicted"/>
<dbReference type="Gene3D" id="3.40.640.10">
    <property type="entry name" value="Type I PLP-dependent aspartate aminotransferase-like (Major domain)"/>
    <property type="match status" value="1"/>
</dbReference>
<sequence>MNAFTLKPVDTVDTRAHAGADFRATFRAETPGTARVLHVNAAGAGLPPGCVTRAMTAFLEREAEVGPHWAADEVRTDLAAIRRSCADLMACRLDQVAFGESAGRLWAMAMLAMPVRRGARILIARSDWAGNLINLFKRARVDGVSVEIMPVDAAGRVDVAALGAAIDERTAALCMPLVGSGSGQRQPVEAVARLPRPEGSLFFVDAAQSLGREPVDMETLGADVLVAPARKWLRGPRGQALMALSDHALARLGDPPLLDQAGSAWTRPGGYTTRSDAARFEAFEFAVAGRLGLGAAVTHLGRFGVGSVCEAIRRILRRLADGLDTIDGLRAFERAEDDPAFLTFAVDGLSAETVGLGLAAAGICAATVGRDYARLELEARGVRAVTRLAPHAYTSDEEIDRLVDVLADIVAKARRRPGRRAG</sequence>
<dbReference type="PANTHER" id="PTHR43586:SF24">
    <property type="entry name" value="BLR4730 PROTEIN"/>
    <property type="match status" value="1"/>
</dbReference>
<keyword evidence="3" id="KW-0032">Aminotransferase</keyword>
<gene>
    <name evidence="3" type="ORF">ABS361_22210</name>
</gene>